<reference evidence="2 3" key="1">
    <citation type="submission" date="2017-11" db="EMBL/GenBank/DDBJ databases">
        <title>De-novo sequencing of pomegranate (Punica granatum L.) genome.</title>
        <authorList>
            <person name="Akparov Z."/>
            <person name="Amiraslanov A."/>
            <person name="Hajiyeva S."/>
            <person name="Abbasov M."/>
            <person name="Kaur K."/>
            <person name="Hamwieh A."/>
            <person name="Solovyev V."/>
            <person name="Salamov A."/>
            <person name="Braich B."/>
            <person name="Kosarev P."/>
            <person name="Mahmoud A."/>
            <person name="Hajiyev E."/>
            <person name="Babayeva S."/>
            <person name="Izzatullayeva V."/>
            <person name="Mammadov A."/>
            <person name="Mammadov A."/>
            <person name="Sharifova S."/>
            <person name="Ojaghi J."/>
            <person name="Eynullazada K."/>
            <person name="Bayramov B."/>
            <person name="Abdulazimova A."/>
            <person name="Shahmuradov I."/>
        </authorList>
    </citation>
    <scope>NUCLEOTIDE SEQUENCE [LARGE SCALE GENOMIC DNA]</scope>
    <source>
        <strain evidence="3">cv. AG2017</strain>
        <tissue evidence="2">Leaf</tissue>
    </source>
</reference>
<comment type="caution">
    <text evidence="2">The sequence shown here is derived from an EMBL/GenBank/DDBJ whole genome shotgun (WGS) entry which is preliminary data.</text>
</comment>
<feature type="region of interest" description="Disordered" evidence="1">
    <location>
        <begin position="73"/>
        <end position="105"/>
    </location>
</feature>
<proteinExistence type="predicted"/>
<feature type="compositionally biased region" description="Low complexity" evidence="1">
    <location>
        <begin position="78"/>
        <end position="89"/>
    </location>
</feature>
<dbReference type="AlphaFoldDB" id="A0A2I0IGR7"/>
<evidence type="ECO:0000256" key="1">
    <source>
        <dbReference type="SAM" id="MobiDB-lite"/>
    </source>
</evidence>
<accession>A0A2I0IGR7</accession>
<dbReference type="EMBL" id="PGOL01003078">
    <property type="protein sequence ID" value="PKI43189.1"/>
    <property type="molecule type" value="Genomic_DNA"/>
</dbReference>
<dbReference type="Proteomes" id="UP000233551">
    <property type="component" value="Unassembled WGS sequence"/>
</dbReference>
<evidence type="ECO:0000313" key="2">
    <source>
        <dbReference type="EMBL" id="PKI43189.1"/>
    </source>
</evidence>
<sequence>MKEKSKLRDFQGCTVCVNLSALCVSGLCICPAPASPVSPSRRRYPPPPPPPPLRLSIAVAPLSSAACASQPSLSATFSPRRPSVPPSGSQWCGRGGLGDFEGSFN</sequence>
<protein>
    <submittedName>
        <fullName evidence="2">Uncharacterized protein</fullName>
    </submittedName>
</protein>
<keyword evidence="3" id="KW-1185">Reference proteome</keyword>
<name>A0A2I0IGR7_PUNGR</name>
<gene>
    <name evidence="2" type="ORF">CRG98_036414</name>
</gene>
<evidence type="ECO:0000313" key="3">
    <source>
        <dbReference type="Proteomes" id="UP000233551"/>
    </source>
</evidence>
<organism evidence="2 3">
    <name type="scientific">Punica granatum</name>
    <name type="common">Pomegranate</name>
    <dbReference type="NCBI Taxonomy" id="22663"/>
    <lineage>
        <taxon>Eukaryota</taxon>
        <taxon>Viridiplantae</taxon>
        <taxon>Streptophyta</taxon>
        <taxon>Embryophyta</taxon>
        <taxon>Tracheophyta</taxon>
        <taxon>Spermatophyta</taxon>
        <taxon>Magnoliopsida</taxon>
        <taxon>eudicotyledons</taxon>
        <taxon>Gunneridae</taxon>
        <taxon>Pentapetalae</taxon>
        <taxon>rosids</taxon>
        <taxon>malvids</taxon>
        <taxon>Myrtales</taxon>
        <taxon>Lythraceae</taxon>
        <taxon>Punica</taxon>
    </lineage>
</organism>